<accession>A0ABW9Z7M5</accession>
<gene>
    <name evidence="2" type="ORF">GV828_01375</name>
</gene>
<comment type="caution">
    <text evidence="2">The sequence shown here is derived from an EMBL/GenBank/DDBJ whole genome shotgun (WGS) entry which is preliminary data.</text>
</comment>
<evidence type="ECO:0000313" key="3">
    <source>
        <dbReference type="Proteomes" id="UP000798602"/>
    </source>
</evidence>
<dbReference type="InterPro" id="IPR046551">
    <property type="entry name" value="DUF6705"/>
</dbReference>
<sequence length="201" mass="22397">MKNIITLVIFSLLTNCKAQSPVIDIMNLQQVIKDIPGAYHKDTQNILNAFEGTYLYTNGNTSFKIVFQKKMMSSLNSYRFEDLLIGEYQYIQDGVEKVNTLNKLTINYSDKSNHSISTNHVIMPGNVGCEDCVAGEKALYAGLVDGASDNTARFIIRRITVNGQPAIKVHIGWRYREHVVGTPEGPHASIPGGDYVLIKQN</sequence>
<protein>
    <recommendedName>
        <fullName evidence="1">DUF6705 domain-containing protein</fullName>
    </recommendedName>
</protein>
<proteinExistence type="predicted"/>
<name>A0ABW9Z7M5_9FLAO</name>
<evidence type="ECO:0000259" key="1">
    <source>
        <dbReference type="Pfam" id="PF20448"/>
    </source>
</evidence>
<dbReference type="Proteomes" id="UP000798602">
    <property type="component" value="Unassembled WGS sequence"/>
</dbReference>
<reference evidence="3" key="1">
    <citation type="submission" date="2020-01" db="EMBL/GenBank/DDBJ databases">
        <title>Sphingomonas sp. strain CSW-10.</title>
        <authorList>
            <person name="Chen W.-M."/>
        </authorList>
    </citation>
    <scope>NUCLEOTIDE SEQUENCE [LARGE SCALE GENOMIC DNA]</scope>
    <source>
        <strain evidence="3">NST-5</strain>
    </source>
</reference>
<organism evidence="2 3">
    <name type="scientific">Flavobacterium ichthyis</name>
    <dbReference type="NCBI Taxonomy" id="2698827"/>
    <lineage>
        <taxon>Bacteria</taxon>
        <taxon>Pseudomonadati</taxon>
        <taxon>Bacteroidota</taxon>
        <taxon>Flavobacteriia</taxon>
        <taxon>Flavobacteriales</taxon>
        <taxon>Flavobacteriaceae</taxon>
        <taxon>Flavobacterium</taxon>
    </lineage>
</organism>
<dbReference type="Pfam" id="PF20448">
    <property type="entry name" value="DUF6705"/>
    <property type="match status" value="1"/>
</dbReference>
<evidence type="ECO:0000313" key="2">
    <source>
        <dbReference type="EMBL" id="NBL63844.1"/>
    </source>
</evidence>
<dbReference type="RefSeq" id="WP_166535670.1">
    <property type="nucleotide sequence ID" value="NZ_JAABLM010000001.1"/>
</dbReference>
<dbReference type="EMBL" id="JAABLM010000001">
    <property type="protein sequence ID" value="NBL63844.1"/>
    <property type="molecule type" value="Genomic_DNA"/>
</dbReference>
<feature type="domain" description="DUF6705" evidence="1">
    <location>
        <begin position="1"/>
        <end position="200"/>
    </location>
</feature>
<keyword evidence="3" id="KW-1185">Reference proteome</keyword>